<dbReference type="EMBL" id="AEJM01000006">
    <property type="protein sequence ID" value="EGY35018.1"/>
    <property type="molecule type" value="Genomic_DNA"/>
</dbReference>
<proteinExistence type="predicted"/>
<reference evidence="1 2" key="1">
    <citation type="submission" date="2010-10" db="EMBL/GenBank/DDBJ databases">
        <authorList>
            <person name="Chen C."/>
            <person name="Kittichotirat W."/>
            <person name="Asikainen S."/>
            <person name="Bumgarner R."/>
        </authorList>
    </citation>
    <scope>NUCLEOTIDE SEQUENCE [LARGE SCALE GENOMIC DNA]</scope>
    <source>
        <strain evidence="1 2">SC1083</strain>
    </source>
</reference>
<gene>
    <name evidence="1" type="ORF">SC1083_0295</name>
</gene>
<accession>G4A656</accession>
<evidence type="ECO:0000313" key="2">
    <source>
        <dbReference type="Proteomes" id="UP000005508"/>
    </source>
</evidence>
<comment type="caution">
    <text evidence="1">The sequence shown here is derived from an EMBL/GenBank/DDBJ whole genome shotgun (WGS) entry which is preliminary data.</text>
</comment>
<dbReference type="AlphaFoldDB" id="G4A656"/>
<evidence type="ECO:0000313" key="1">
    <source>
        <dbReference type="EMBL" id="EGY35018.1"/>
    </source>
</evidence>
<sequence length="46" mass="5340">MKLSLLKLPLVYHSSRKATNIPQGFSREFANAHNRFRNWQAFPPVA</sequence>
<organism evidence="1 2">
    <name type="scientific">Aggregatibacter actinomycetemcomitans serotype e str. SC1083</name>
    <dbReference type="NCBI Taxonomy" id="907488"/>
    <lineage>
        <taxon>Bacteria</taxon>
        <taxon>Pseudomonadati</taxon>
        <taxon>Pseudomonadota</taxon>
        <taxon>Gammaproteobacteria</taxon>
        <taxon>Pasteurellales</taxon>
        <taxon>Pasteurellaceae</taxon>
        <taxon>Aggregatibacter</taxon>
    </lineage>
</organism>
<protein>
    <submittedName>
        <fullName evidence="1">Uncharacterized protein</fullName>
    </submittedName>
</protein>
<name>G4A656_AGGAC</name>
<dbReference type="Proteomes" id="UP000005508">
    <property type="component" value="Unassembled WGS sequence"/>
</dbReference>